<feature type="domain" description="Thioredoxin" evidence="7">
    <location>
        <begin position="25"/>
        <end position="156"/>
    </location>
</feature>
<dbReference type="AlphaFoldDB" id="A0A7K0K1C7"/>
<dbReference type="CDD" id="cd02956">
    <property type="entry name" value="ybbN"/>
    <property type="match status" value="1"/>
</dbReference>
<evidence type="ECO:0000259" key="7">
    <source>
        <dbReference type="PROSITE" id="PS51352"/>
    </source>
</evidence>
<evidence type="ECO:0000256" key="2">
    <source>
        <dbReference type="ARBA" id="ARBA00022448"/>
    </source>
</evidence>
<dbReference type="InterPro" id="IPR036249">
    <property type="entry name" value="Thioredoxin-like_sf"/>
</dbReference>
<evidence type="ECO:0000256" key="6">
    <source>
        <dbReference type="SAM" id="MobiDB-lite"/>
    </source>
</evidence>
<evidence type="ECO:0000256" key="5">
    <source>
        <dbReference type="ARBA" id="ARBA00023284"/>
    </source>
</evidence>
<keyword evidence="9" id="KW-1185">Reference proteome</keyword>
<keyword evidence="2" id="KW-0813">Transport</keyword>
<feature type="region of interest" description="Disordered" evidence="6">
    <location>
        <begin position="1"/>
        <end position="40"/>
    </location>
</feature>
<dbReference type="Proteomes" id="UP000442535">
    <property type="component" value="Unassembled WGS sequence"/>
</dbReference>
<feature type="compositionally biased region" description="Low complexity" evidence="6">
    <location>
        <begin position="21"/>
        <end position="40"/>
    </location>
</feature>
<proteinExistence type="inferred from homology"/>
<evidence type="ECO:0000256" key="1">
    <source>
        <dbReference type="ARBA" id="ARBA00008987"/>
    </source>
</evidence>
<feature type="compositionally biased region" description="Low complexity" evidence="6">
    <location>
        <begin position="182"/>
        <end position="195"/>
    </location>
</feature>
<dbReference type="PROSITE" id="PS51352">
    <property type="entry name" value="THIOREDOXIN_2"/>
    <property type="match status" value="1"/>
</dbReference>
<dbReference type="EMBL" id="VUMY01000004">
    <property type="protein sequence ID" value="MST49218.1"/>
    <property type="molecule type" value="Genomic_DNA"/>
</dbReference>
<evidence type="ECO:0000313" key="9">
    <source>
        <dbReference type="Proteomes" id="UP000442535"/>
    </source>
</evidence>
<dbReference type="GO" id="GO:0006950">
    <property type="term" value="P:response to stress"/>
    <property type="evidence" value="ECO:0007669"/>
    <property type="project" value="UniProtKB-ARBA"/>
</dbReference>
<dbReference type="Gene3D" id="1.25.40.10">
    <property type="entry name" value="Tetratricopeptide repeat domain"/>
    <property type="match status" value="1"/>
</dbReference>
<keyword evidence="5" id="KW-0676">Redox-active center</keyword>
<dbReference type="RefSeq" id="WP_154543647.1">
    <property type="nucleotide sequence ID" value="NZ_VUMY01000004.1"/>
</dbReference>
<dbReference type="InterPro" id="IPR017937">
    <property type="entry name" value="Thioredoxin_CS"/>
</dbReference>
<dbReference type="Pfam" id="PF14561">
    <property type="entry name" value="TPR_20"/>
    <property type="match status" value="1"/>
</dbReference>
<dbReference type="GO" id="GO:0045454">
    <property type="term" value="P:cell redox homeostasis"/>
    <property type="evidence" value="ECO:0007669"/>
    <property type="project" value="TreeGrafter"/>
</dbReference>
<dbReference type="SUPFAM" id="SSF52833">
    <property type="entry name" value="Thioredoxin-like"/>
    <property type="match status" value="1"/>
</dbReference>
<evidence type="ECO:0000256" key="4">
    <source>
        <dbReference type="ARBA" id="ARBA00023157"/>
    </source>
</evidence>
<dbReference type="Pfam" id="PF00085">
    <property type="entry name" value="Thioredoxin"/>
    <property type="match status" value="1"/>
</dbReference>
<keyword evidence="4" id="KW-1015">Disulfide bond</keyword>
<dbReference type="PROSITE" id="PS00194">
    <property type="entry name" value="THIOREDOXIN_1"/>
    <property type="match status" value="1"/>
</dbReference>
<dbReference type="Gene3D" id="3.40.30.10">
    <property type="entry name" value="Glutaredoxin"/>
    <property type="match status" value="1"/>
</dbReference>
<dbReference type="GO" id="GO:0005829">
    <property type="term" value="C:cytosol"/>
    <property type="evidence" value="ECO:0007669"/>
    <property type="project" value="TreeGrafter"/>
</dbReference>
<evidence type="ECO:0000256" key="3">
    <source>
        <dbReference type="ARBA" id="ARBA00022982"/>
    </source>
</evidence>
<dbReference type="PANTHER" id="PTHR45663:SF11">
    <property type="entry name" value="GEO12009P1"/>
    <property type="match status" value="1"/>
</dbReference>
<accession>A0A7K0K1C7</accession>
<sequence>MTSEHAEQLAFAEAAGNEPVETAAAAPSTTAFAASATPETAGEDIVRGPLIRDITEEDFAEVLELSKHVPIVLDMWAPWCGPCRQLGPVLEKTTKEFGGKIALGKVNVDENPSLSQAFQVQGIPAVFLLMGGHPAPLFTGVIPAATVKNVFEKILELAAKEGVTGRLVDDAAADGAGGASGVDGTDGASGTGAEAAKSALPEGLAEAAELAENGDFSGAVAAYESYLKENPGESATVDPLLAKARLGARVEKDGPMAGAEAVERGNKAPTTDVEAQLAAADAQLNSGDAPGALTRLLAVVAETAGEDRDKARARMVEYFAILGDDPIVAPMRGRLATLLY</sequence>
<dbReference type="InterPro" id="IPR013766">
    <property type="entry name" value="Thioredoxin_domain"/>
</dbReference>
<keyword evidence="3" id="KW-0249">Electron transport</keyword>
<feature type="region of interest" description="Disordered" evidence="6">
    <location>
        <begin position="174"/>
        <end position="195"/>
    </location>
</feature>
<name>A0A7K0K1C7_9ACTO</name>
<organism evidence="8 9">
    <name type="scientific">Mobiluncus porci</name>
    <dbReference type="NCBI Taxonomy" id="2652278"/>
    <lineage>
        <taxon>Bacteria</taxon>
        <taxon>Bacillati</taxon>
        <taxon>Actinomycetota</taxon>
        <taxon>Actinomycetes</taxon>
        <taxon>Actinomycetales</taxon>
        <taxon>Actinomycetaceae</taxon>
        <taxon>Mobiluncus</taxon>
    </lineage>
</organism>
<dbReference type="PANTHER" id="PTHR45663">
    <property type="entry name" value="GEO12009P1"/>
    <property type="match status" value="1"/>
</dbReference>
<reference evidence="8 9" key="1">
    <citation type="submission" date="2019-08" db="EMBL/GenBank/DDBJ databases">
        <title>In-depth cultivation of the pig gut microbiome towards novel bacterial diversity and tailored functional studies.</title>
        <authorList>
            <person name="Wylensek D."/>
            <person name="Hitch T.C.A."/>
            <person name="Clavel T."/>
        </authorList>
    </citation>
    <scope>NUCLEOTIDE SEQUENCE [LARGE SCALE GENOMIC DNA]</scope>
    <source>
        <strain evidence="8 9">RF-GAM-744-WT-7</strain>
    </source>
</reference>
<protein>
    <submittedName>
        <fullName evidence="8">Tetratricopeptide repeat protein</fullName>
    </submittedName>
</protein>
<dbReference type="InterPro" id="IPR011990">
    <property type="entry name" value="TPR-like_helical_dom_sf"/>
</dbReference>
<comment type="caution">
    <text evidence="8">The sequence shown here is derived from an EMBL/GenBank/DDBJ whole genome shotgun (WGS) entry which is preliminary data.</text>
</comment>
<gene>
    <name evidence="8" type="ORF">FYJ63_02995</name>
</gene>
<evidence type="ECO:0000313" key="8">
    <source>
        <dbReference type="EMBL" id="MST49218.1"/>
    </source>
</evidence>
<comment type="similarity">
    <text evidence="1">Belongs to the thioredoxin family.</text>
</comment>
<dbReference type="GO" id="GO:0015035">
    <property type="term" value="F:protein-disulfide reductase activity"/>
    <property type="evidence" value="ECO:0007669"/>
    <property type="project" value="TreeGrafter"/>
</dbReference>